<sequence length="506" mass="55206">MISMLTMIKTSFKERARQHSFWLMIGTVVVLAILCTPRFNTGIKVLSLDPKIFRQADNPTWLPICAALIFGFTLPFFGVGAVENALQTDRTSGVWPWIATTRFARLSYGLALFVGNFLVLLSMWFVTLLATGLMVVIRFPGQGISFATFLSPFLALLPSMALIAALALLVESVTAKRSSGLVTVFMFGLLYVYASQLSEPHAFWHRLLSLSGLTSLQDTVSRASEHVIGRPIDGIQMFSSYAGQQGKLSLHFGPVAFDGTTLAFMLGEVLIAVGIALVAALLMHKARQTGGLKVRHQVQAPASSASVPADYVPIQAGHFQWPQLLQVEAKRQWHIGSWRYRALLLGSWLLVWFVPTAAQQEAGLPIVWLLALPWLSALGSSPRGWQSWLHTVPAANQHQKWAELLVSGGLALAIMLPFIVRTPSAALQLVLVAVATVALAQGMGSLLNSGHLLALLMALFWFFYMNGLTGMISPTHFSLIVCVVFAGLFIVGLALTELANRRRSLA</sequence>
<feature type="transmembrane region" description="Helical" evidence="1">
    <location>
        <begin position="21"/>
        <end position="40"/>
    </location>
</feature>
<dbReference type="AlphaFoldDB" id="A0AAN1KF42"/>
<evidence type="ECO:0000313" key="2">
    <source>
        <dbReference type="EMBL" id="ARY92380.1"/>
    </source>
</evidence>
<dbReference type="EMBL" id="CP017065">
    <property type="protein sequence ID" value="ARY92380.1"/>
    <property type="molecule type" value="Genomic_DNA"/>
</dbReference>
<feature type="transmembrane region" description="Helical" evidence="1">
    <location>
        <begin position="110"/>
        <end position="137"/>
    </location>
</feature>
<dbReference type="Proteomes" id="UP000195609">
    <property type="component" value="Chromosome"/>
</dbReference>
<keyword evidence="1" id="KW-0472">Membrane</keyword>
<feature type="transmembrane region" description="Helical" evidence="1">
    <location>
        <begin position="60"/>
        <end position="82"/>
    </location>
</feature>
<name>A0AAN1KF42_LACCA</name>
<organism evidence="2 3">
    <name type="scientific">Lacticaseibacillus casei</name>
    <name type="common">Lactobacillus casei</name>
    <dbReference type="NCBI Taxonomy" id="1582"/>
    <lineage>
        <taxon>Bacteria</taxon>
        <taxon>Bacillati</taxon>
        <taxon>Bacillota</taxon>
        <taxon>Bacilli</taxon>
        <taxon>Lactobacillales</taxon>
        <taxon>Lactobacillaceae</taxon>
        <taxon>Lacticaseibacillus</taxon>
    </lineage>
</organism>
<accession>A0AAN1KF42</accession>
<keyword evidence="1" id="KW-1133">Transmembrane helix</keyword>
<reference evidence="2 3" key="1">
    <citation type="journal article" date="2017" name="Front. Immunol.">
        <title>Complete Genome Sequence of Lactobacillus casei LC5, a Potential Probiotics for Atopic Dermatitis.</title>
        <authorList>
            <person name="Kang J."/>
            <person name="Chung W.H."/>
            <person name="Lim T.J."/>
            <person name="Whon T.W."/>
            <person name="Lim S."/>
            <person name="Nam Y.D."/>
        </authorList>
    </citation>
    <scope>NUCLEOTIDE SEQUENCE [LARGE SCALE GENOMIC DNA]</scope>
    <source>
        <strain evidence="2 3">LC5</strain>
    </source>
</reference>
<feature type="transmembrane region" description="Helical" evidence="1">
    <location>
        <begin position="181"/>
        <end position="198"/>
    </location>
</feature>
<protein>
    <submittedName>
        <fullName evidence="2">Uncharacterized protein</fullName>
    </submittedName>
</protein>
<feature type="transmembrane region" description="Helical" evidence="1">
    <location>
        <begin position="401"/>
        <end position="420"/>
    </location>
</feature>
<evidence type="ECO:0000313" key="3">
    <source>
        <dbReference type="Proteomes" id="UP000195609"/>
    </source>
</evidence>
<gene>
    <name evidence="2" type="ORF">BGL52_11670</name>
</gene>
<feature type="transmembrane region" description="Helical" evidence="1">
    <location>
        <begin position="452"/>
        <end position="471"/>
    </location>
</feature>
<feature type="transmembrane region" description="Helical" evidence="1">
    <location>
        <begin position="477"/>
        <end position="496"/>
    </location>
</feature>
<keyword evidence="1" id="KW-0812">Transmembrane</keyword>
<evidence type="ECO:0000256" key="1">
    <source>
        <dbReference type="SAM" id="Phobius"/>
    </source>
</evidence>
<feature type="transmembrane region" description="Helical" evidence="1">
    <location>
        <begin position="149"/>
        <end position="169"/>
    </location>
</feature>
<feature type="transmembrane region" description="Helical" evidence="1">
    <location>
        <begin position="262"/>
        <end position="283"/>
    </location>
</feature>
<feature type="transmembrane region" description="Helical" evidence="1">
    <location>
        <begin position="426"/>
        <end position="447"/>
    </location>
</feature>
<proteinExistence type="predicted"/>